<comment type="caution">
    <text evidence="1">The sequence shown here is derived from an EMBL/GenBank/DDBJ whole genome shotgun (WGS) entry which is preliminary data.</text>
</comment>
<sequence length="78" mass="8869">MELEEKIPKKEKSTLFHTMPGWSPFSYSATHQNNKWISKGLSEGSRRMIDVGASGIQYGQSIFEGCFATKLNGEIYFF</sequence>
<gene>
    <name evidence="1" type="ORF">AB835_05605</name>
</gene>
<dbReference type="STRING" id="62101.AB835_05605"/>
<dbReference type="EMBL" id="MDLC01000015">
    <property type="protein sequence ID" value="ODS24001.1"/>
    <property type="molecule type" value="Genomic_DNA"/>
</dbReference>
<organism evidence="1 2">
    <name type="scientific">Candidatus Endobugula sertula</name>
    <name type="common">Bugula neritina bacterial symbiont</name>
    <dbReference type="NCBI Taxonomy" id="62101"/>
    <lineage>
        <taxon>Bacteria</taxon>
        <taxon>Pseudomonadati</taxon>
        <taxon>Pseudomonadota</taxon>
        <taxon>Gammaproteobacteria</taxon>
        <taxon>Cellvibrionales</taxon>
        <taxon>Cellvibrionaceae</taxon>
        <taxon>Candidatus Endobugula</taxon>
    </lineage>
</organism>
<evidence type="ECO:0000313" key="2">
    <source>
        <dbReference type="Proteomes" id="UP000242502"/>
    </source>
</evidence>
<proteinExistence type="predicted"/>
<name>A0A1D2QQZ4_9GAMM</name>
<dbReference type="AlphaFoldDB" id="A0A1D2QQZ4"/>
<accession>A0A1D2QQZ4</accession>
<protein>
    <submittedName>
        <fullName evidence="1">Uncharacterized protein</fullName>
    </submittedName>
</protein>
<reference evidence="1 2" key="1">
    <citation type="journal article" date="2016" name="Appl. Environ. Microbiol.">
        <title>Lack of Overt Genome Reduction in the Bryostatin-Producing Bryozoan Symbiont "Candidatus Endobugula sertula".</title>
        <authorList>
            <person name="Miller I.J."/>
            <person name="Vanee N."/>
            <person name="Fong S.S."/>
            <person name="Lim-Fong G.E."/>
            <person name="Kwan J.C."/>
        </authorList>
    </citation>
    <scope>NUCLEOTIDE SEQUENCE [LARGE SCALE GENOMIC DNA]</scope>
    <source>
        <strain evidence="1">AB1-4</strain>
    </source>
</reference>
<dbReference type="Proteomes" id="UP000242502">
    <property type="component" value="Unassembled WGS sequence"/>
</dbReference>
<evidence type="ECO:0000313" key="1">
    <source>
        <dbReference type="EMBL" id="ODS24001.1"/>
    </source>
</evidence>